<sequence>MLVLITRELFFSSKVTGTAAALGLPAVTAAGLDRLQELLDAGDVTGVMLDLGAGIAPADVLALLSPTVRPRTLAFGPHVDTAALQSAVDAGFPTVLPRSRFSAELPRWLRMLAAE</sequence>
<gene>
    <name evidence="1" type="ORF">ENQ76_01120</name>
</gene>
<reference evidence="1" key="1">
    <citation type="journal article" date="2020" name="mSystems">
        <title>Genome- and Community-Level Interaction Insights into Carbon Utilization and Element Cycling Functions of Hydrothermarchaeota in Hydrothermal Sediment.</title>
        <authorList>
            <person name="Zhou Z."/>
            <person name="Liu Y."/>
            <person name="Xu W."/>
            <person name="Pan J."/>
            <person name="Luo Z.H."/>
            <person name="Li M."/>
        </authorList>
    </citation>
    <scope>NUCLEOTIDE SEQUENCE [LARGE SCALE GENOMIC DNA]</scope>
    <source>
        <strain evidence="1">SpSt-339</strain>
    </source>
</reference>
<proteinExistence type="predicted"/>
<dbReference type="EMBL" id="DSOK01000032">
    <property type="protein sequence ID" value="HEN14056.1"/>
    <property type="molecule type" value="Genomic_DNA"/>
</dbReference>
<evidence type="ECO:0008006" key="2">
    <source>
        <dbReference type="Google" id="ProtNLM"/>
    </source>
</evidence>
<name>A0A7C2P8F1_9PLAN</name>
<accession>A0A7C2P8F1</accession>
<evidence type="ECO:0000313" key="1">
    <source>
        <dbReference type="EMBL" id="HEN14056.1"/>
    </source>
</evidence>
<dbReference type="AlphaFoldDB" id="A0A7C2P8F1"/>
<protein>
    <recommendedName>
        <fullName evidence="2">Response regulator</fullName>
    </recommendedName>
</protein>
<comment type="caution">
    <text evidence="1">The sequence shown here is derived from an EMBL/GenBank/DDBJ whole genome shotgun (WGS) entry which is preliminary data.</text>
</comment>
<organism evidence="1">
    <name type="scientific">Schlesneria paludicola</name>
    <dbReference type="NCBI Taxonomy" id="360056"/>
    <lineage>
        <taxon>Bacteria</taxon>
        <taxon>Pseudomonadati</taxon>
        <taxon>Planctomycetota</taxon>
        <taxon>Planctomycetia</taxon>
        <taxon>Planctomycetales</taxon>
        <taxon>Planctomycetaceae</taxon>
        <taxon>Schlesneria</taxon>
    </lineage>
</organism>